<feature type="transmembrane region" description="Helical" evidence="6">
    <location>
        <begin position="508"/>
        <end position="531"/>
    </location>
</feature>
<dbReference type="GO" id="GO:0022857">
    <property type="term" value="F:transmembrane transporter activity"/>
    <property type="evidence" value="ECO:0007669"/>
    <property type="project" value="InterPro"/>
</dbReference>
<dbReference type="InterPro" id="IPR036259">
    <property type="entry name" value="MFS_trans_sf"/>
</dbReference>
<comment type="caution">
    <text evidence="7">The sequence shown here is derived from an EMBL/GenBank/DDBJ whole genome shotgun (WGS) entry which is preliminary data.</text>
</comment>
<evidence type="ECO:0000313" key="8">
    <source>
        <dbReference type="Proteomes" id="UP000799776"/>
    </source>
</evidence>
<dbReference type="GO" id="GO:0016301">
    <property type="term" value="F:kinase activity"/>
    <property type="evidence" value="ECO:0007669"/>
    <property type="project" value="UniProtKB-KW"/>
</dbReference>
<feature type="region of interest" description="Disordered" evidence="5">
    <location>
        <begin position="240"/>
        <end position="259"/>
    </location>
</feature>
<dbReference type="Pfam" id="PF07690">
    <property type="entry name" value="MFS_1"/>
    <property type="match status" value="1"/>
</dbReference>
<keyword evidence="7" id="KW-0808">Transferase</keyword>
<feature type="transmembrane region" description="Helical" evidence="6">
    <location>
        <begin position="214"/>
        <end position="233"/>
    </location>
</feature>
<reference evidence="7" key="1">
    <citation type="journal article" date="2020" name="Stud. Mycol.">
        <title>101 Dothideomycetes genomes: a test case for predicting lifestyles and emergence of pathogens.</title>
        <authorList>
            <person name="Haridas S."/>
            <person name="Albert R."/>
            <person name="Binder M."/>
            <person name="Bloem J."/>
            <person name="Labutti K."/>
            <person name="Salamov A."/>
            <person name="Andreopoulos B."/>
            <person name="Baker S."/>
            <person name="Barry K."/>
            <person name="Bills G."/>
            <person name="Bluhm B."/>
            <person name="Cannon C."/>
            <person name="Castanera R."/>
            <person name="Culley D."/>
            <person name="Daum C."/>
            <person name="Ezra D."/>
            <person name="Gonzalez J."/>
            <person name="Henrissat B."/>
            <person name="Kuo A."/>
            <person name="Liang C."/>
            <person name="Lipzen A."/>
            <person name="Lutzoni F."/>
            <person name="Magnuson J."/>
            <person name="Mondo S."/>
            <person name="Nolan M."/>
            <person name="Ohm R."/>
            <person name="Pangilinan J."/>
            <person name="Park H.-J."/>
            <person name="Ramirez L."/>
            <person name="Alfaro M."/>
            <person name="Sun H."/>
            <person name="Tritt A."/>
            <person name="Yoshinaga Y."/>
            <person name="Zwiers L.-H."/>
            <person name="Turgeon B."/>
            <person name="Goodwin S."/>
            <person name="Spatafora J."/>
            <person name="Crous P."/>
            <person name="Grigoriev I."/>
        </authorList>
    </citation>
    <scope>NUCLEOTIDE SEQUENCE</scope>
    <source>
        <strain evidence="7">CBS 121410</strain>
    </source>
</reference>
<dbReference type="InterPro" id="IPR011701">
    <property type="entry name" value="MFS"/>
</dbReference>
<evidence type="ECO:0000256" key="4">
    <source>
        <dbReference type="ARBA" id="ARBA00023136"/>
    </source>
</evidence>
<keyword evidence="7" id="KW-0418">Kinase</keyword>
<feature type="transmembrane region" description="Helical" evidence="6">
    <location>
        <begin position="443"/>
        <end position="464"/>
    </location>
</feature>
<dbReference type="PANTHER" id="PTHR23502:SF149">
    <property type="entry name" value="TRANSPORTER, PUTATIVE-RELATED"/>
    <property type="match status" value="1"/>
</dbReference>
<dbReference type="SUPFAM" id="SSF103473">
    <property type="entry name" value="MFS general substrate transporter"/>
    <property type="match status" value="1"/>
</dbReference>
<evidence type="ECO:0000256" key="2">
    <source>
        <dbReference type="ARBA" id="ARBA00022692"/>
    </source>
</evidence>
<evidence type="ECO:0000256" key="3">
    <source>
        <dbReference type="ARBA" id="ARBA00022989"/>
    </source>
</evidence>
<keyword evidence="3 6" id="KW-1133">Transmembrane helix</keyword>
<dbReference type="Gene3D" id="1.20.1250.20">
    <property type="entry name" value="MFS general substrate transporter like domains"/>
    <property type="match status" value="1"/>
</dbReference>
<sequence>METNHADQDIHKIEDELHTEILPGTEVMADVGSIHFVKSSDKSHRVLVPQPSDSPHDPLNWSFAWKITTISVASYSTFCQGFGPLSLAPMFEYYTRDFNCTLAEAVQFTGVAILVLGFSNFLWVPISTSFGKRPVYLLSTTVCLGASIWRAKAQTYNSFMGASVLGGIGSGAGETIQPAVIADIFFLHSRGRWNTLVSPTISGSMALHVGWRNFWWLNVAMLGLSLILVLFLFPETKYHRQNPDEQPTPTPRPSNEKNDIGTIEKARSSSQESNQSNNPIAISHGPDPSTIPPTPHLGRGHPSRSQWRLYQTNTHPLHDIFLGLWVPWKLFAFPIIEFASFVVSFSCACFLAVNLTQTQAFAAPPYNFSSEVIGFTNFAILIGAFIGLSTAGPLSDWVSARATRANNGIREPEMRLPAMMPYVLIMILGSVCLGVGYEEHWSWAAIVVVGFACQGIQVAALPAIVTTYAVDSYKPVAGSLFVSVTVNKNLWGYGFSKFVTPWIDSDGFIAPIMTNCALTTLFCSFGVLFYYKGKTFRRWSKDSSVHRM</sequence>
<dbReference type="Proteomes" id="UP000799776">
    <property type="component" value="Unassembled WGS sequence"/>
</dbReference>
<dbReference type="OrthoDB" id="5215911at2759"/>
<dbReference type="PANTHER" id="PTHR23502">
    <property type="entry name" value="MAJOR FACILITATOR SUPERFAMILY"/>
    <property type="match status" value="1"/>
</dbReference>
<dbReference type="AlphaFoldDB" id="A0A9P4LYA7"/>
<keyword evidence="8" id="KW-1185">Reference proteome</keyword>
<name>A0A9P4LYA7_9PEZI</name>
<feature type="transmembrane region" description="Helical" evidence="6">
    <location>
        <begin position="330"/>
        <end position="353"/>
    </location>
</feature>
<protein>
    <submittedName>
        <fullName evidence="7">Serine/threonine kinase 16</fullName>
    </submittedName>
</protein>
<evidence type="ECO:0000256" key="5">
    <source>
        <dbReference type="SAM" id="MobiDB-lite"/>
    </source>
</evidence>
<evidence type="ECO:0000313" key="7">
    <source>
        <dbReference type="EMBL" id="KAF2091406.1"/>
    </source>
</evidence>
<feature type="transmembrane region" description="Helical" evidence="6">
    <location>
        <begin position="105"/>
        <end position="123"/>
    </location>
</feature>
<gene>
    <name evidence="7" type="ORF">K490DRAFT_70253</name>
</gene>
<accession>A0A9P4LYA7</accession>
<feature type="transmembrane region" description="Helical" evidence="6">
    <location>
        <begin position="416"/>
        <end position="437"/>
    </location>
</feature>
<dbReference type="GO" id="GO:0005886">
    <property type="term" value="C:plasma membrane"/>
    <property type="evidence" value="ECO:0007669"/>
    <property type="project" value="TreeGrafter"/>
</dbReference>
<evidence type="ECO:0000256" key="1">
    <source>
        <dbReference type="ARBA" id="ARBA00004141"/>
    </source>
</evidence>
<feature type="region of interest" description="Disordered" evidence="5">
    <location>
        <begin position="264"/>
        <end position="304"/>
    </location>
</feature>
<comment type="subcellular location">
    <subcellularLocation>
        <location evidence="1">Membrane</location>
        <topology evidence="1">Multi-pass membrane protein</topology>
    </subcellularLocation>
</comment>
<proteinExistence type="predicted"/>
<feature type="compositionally biased region" description="Low complexity" evidence="5">
    <location>
        <begin position="268"/>
        <end position="278"/>
    </location>
</feature>
<feature type="transmembrane region" description="Helical" evidence="6">
    <location>
        <begin position="373"/>
        <end position="395"/>
    </location>
</feature>
<keyword evidence="4 6" id="KW-0472">Membrane</keyword>
<evidence type="ECO:0000256" key="6">
    <source>
        <dbReference type="SAM" id="Phobius"/>
    </source>
</evidence>
<keyword evidence="2 6" id="KW-0812">Transmembrane</keyword>
<feature type="transmembrane region" description="Helical" evidence="6">
    <location>
        <begin position="135"/>
        <end position="151"/>
    </location>
</feature>
<dbReference type="EMBL" id="ML978711">
    <property type="protein sequence ID" value="KAF2091406.1"/>
    <property type="molecule type" value="Genomic_DNA"/>
</dbReference>
<organism evidence="7 8">
    <name type="scientific">Saccharata proteae CBS 121410</name>
    <dbReference type="NCBI Taxonomy" id="1314787"/>
    <lineage>
        <taxon>Eukaryota</taxon>
        <taxon>Fungi</taxon>
        <taxon>Dikarya</taxon>
        <taxon>Ascomycota</taxon>
        <taxon>Pezizomycotina</taxon>
        <taxon>Dothideomycetes</taxon>
        <taxon>Dothideomycetes incertae sedis</taxon>
        <taxon>Botryosphaeriales</taxon>
        <taxon>Saccharataceae</taxon>
        <taxon>Saccharata</taxon>
    </lineage>
</organism>